<sequence>MGTMTIGYSVARSGEMQMKCRLGQKLASGHCLDSVLHRRFMDRDCWLADELLVEISISTNHQRFSAFCGSLPVAHRSSTGAKMSSSMDPSKGKVISTSRENGKGKAKDTSTPANTREAILFCVPNMKGHYAICEGYSIIVDKCFAIADFELSIVVFDEIVPLSGLFLMKLCPCQAC</sequence>
<feature type="region of interest" description="Disordered" evidence="1">
    <location>
        <begin position="78"/>
        <end position="111"/>
    </location>
</feature>
<organism evidence="2 3">
    <name type="scientific">Datura stramonium</name>
    <name type="common">Jimsonweed</name>
    <name type="synonym">Common thornapple</name>
    <dbReference type="NCBI Taxonomy" id="4076"/>
    <lineage>
        <taxon>Eukaryota</taxon>
        <taxon>Viridiplantae</taxon>
        <taxon>Streptophyta</taxon>
        <taxon>Embryophyta</taxon>
        <taxon>Tracheophyta</taxon>
        <taxon>Spermatophyta</taxon>
        <taxon>Magnoliopsida</taxon>
        <taxon>eudicotyledons</taxon>
        <taxon>Gunneridae</taxon>
        <taxon>Pentapetalae</taxon>
        <taxon>asterids</taxon>
        <taxon>lamiids</taxon>
        <taxon>Solanales</taxon>
        <taxon>Solanaceae</taxon>
        <taxon>Solanoideae</taxon>
        <taxon>Datureae</taxon>
        <taxon>Datura</taxon>
    </lineage>
</organism>
<proteinExistence type="predicted"/>
<protein>
    <submittedName>
        <fullName evidence="2">Uncharacterized protein</fullName>
    </submittedName>
</protein>
<keyword evidence="3" id="KW-1185">Reference proteome</keyword>
<evidence type="ECO:0000313" key="2">
    <source>
        <dbReference type="EMBL" id="MCE0481462.1"/>
    </source>
</evidence>
<gene>
    <name evidence="2" type="ORF">HAX54_039237</name>
</gene>
<evidence type="ECO:0000256" key="1">
    <source>
        <dbReference type="SAM" id="MobiDB-lite"/>
    </source>
</evidence>
<reference evidence="2 3" key="1">
    <citation type="journal article" date="2021" name="BMC Genomics">
        <title>Datura genome reveals duplications of psychoactive alkaloid biosynthetic genes and high mutation rate following tissue culture.</title>
        <authorList>
            <person name="Rajewski A."/>
            <person name="Carter-House D."/>
            <person name="Stajich J."/>
            <person name="Litt A."/>
        </authorList>
    </citation>
    <scope>NUCLEOTIDE SEQUENCE [LARGE SCALE GENOMIC DNA]</scope>
    <source>
        <strain evidence="2">AR-01</strain>
    </source>
</reference>
<dbReference type="EMBL" id="JACEIK010005420">
    <property type="protein sequence ID" value="MCE0481462.1"/>
    <property type="molecule type" value="Genomic_DNA"/>
</dbReference>
<comment type="caution">
    <text evidence="2">The sequence shown here is derived from an EMBL/GenBank/DDBJ whole genome shotgun (WGS) entry which is preliminary data.</text>
</comment>
<accession>A0ABS8VQ72</accession>
<evidence type="ECO:0000313" key="3">
    <source>
        <dbReference type="Proteomes" id="UP000823775"/>
    </source>
</evidence>
<name>A0ABS8VQ72_DATST</name>
<feature type="compositionally biased region" description="Polar residues" evidence="1">
    <location>
        <begin position="78"/>
        <end position="88"/>
    </location>
</feature>
<dbReference type="Proteomes" id="UP000823775">
    <property type="component" value="Unassembled WGS sequence"/>
</dbReference>